<sequence>MLKVFDGDKTTKHEEKPNLYDKLMALAGKCDPQGNLPPEYNGEMLLITSLKDCRLYRLVLIRLPGLLPLWELVDLY</sequence>
<evidence type="ECO:0000313" key="1">
    <source>
        <dbReference type="EMBL" id="XFO71067.1"/>
    </source>
</evidence>
<reference evidence="1" key="1">
    <citation type="submission" date="2024-05" db="EMBL/GenBank/DDBJ databases">
        <title>Isolation and characterization of Sporomusa carbonis sp. nov., a carboxydotrophic hydrogenogen in the genus of Sporomusa isolated from a charcoal burning pile.</title>
        <authorList>
            <person name="Boeer T."/>
            <person name="Rosenbaum F."/>
            <person name="Eysell L."/>
            <person name="Mueller V."/>
            <person name="Daniel R."/>
            <person name="Poehlein A."/>
        </authorList>
    </citation>
    <scope>NUCLEOTIDE SEQUENCE [LARGE SCALE GENOMIC DNA]</scope>
    <source>
        <strain evidence="1">DSM 3132</strain>
    </source>
</reference>
<gene>
    <name evidence="1" type="ORF">SPACI_010820</name>
</gene>
<name>A0ABZ3IZ96_SPOA4</name>
<accession>A0ABZ3IZ96</accession>
<dbReference type="Proteomes" id="UP000216052">
    <property type="component" value="Chromosome"/>
</dbReference>
<evidence type="ECO:0000313" key="2">
    <source>
        <dbReference type="Proteomes" id="UP000216052"/>
    </source>
</evidence>
<dbReference type="RefSeq" id="WP_093797384.1">
    <property type="nucleotide sequence ID" value="NZ_CP155571.1"/>
</dbReference>
<protein>
    <submittedName>
        <fullName evidence="1">Uncharacterized protein</fullName>
    </submittedName>
</protein>
<keyword evidence="2" id="KW-1185">Reference proteome</keyword>
<dbReference type="EMBL" id="CP155571">
    <property type="protein sequence ID" value="XFO71067.1"/>
    <property type="molecule type" value="Genomic_DNA"/>
</dbReference>
<organism evidence="1 2">
    <name type="scientific">Sporomusa acidovorans (strain ATCC 49682 / DSM 3132 / Mol)</name>
    <dbReference type="NCBI Taxonomy" id="1123286"/>
    <lineage>
        <taxon>Bacteria</taxon>
        <taxon>Bacillati</taxon>
        <taxon>Bacillota</taxon>
        <taxon>Negativicutes</taxon>
        <taxon>Selenomonadales</taxon>
        <taxon>Sporomusaceae</taxon>
        <taxon>Sporomusa</taxon>
    </lineage>
</organism>
<proteinExistence type="predicted"/>